<gene>
    <name evidence="1" type="ORF">NTEN_LOCUS9442</name>
</gene>
<dbReference type="Proteomes" id="UP000479000">
    <property type="component" value="Unassembled WGS sequence"/>
</dbReference>
<name>A0A6H5GLL6_9HEMI</name>
<protein>
    <submittedName>
        <fullName evidence="1">Uncharacterized protein</fullName>
    </submittedName>
</protein>
<evidence type="ECO:0000313" key="2">
    <source>
        <dbReference type="Proteomes" id="UP000479000"/>
    </source>
</evidence>
<organism evidence="1 2">
    <name type="scientific">Nesidiocoris tenuis</name>
    <dbReference type="NCBI Taxonomy" id="355587"/>
    <lineage>
        <taxon>Eukaryota</taxon>
        <taxon>Metazoa</taxon>
        <taxon>Ecdysozoa</taxon>
        <taxon>Arthropoda</taxon>
        <taxon>Hexapoda</taxon>
        <taxon>Insecta</taxon>
        <taxon>Pterygota</taxon>
        <taxon>Neoptera</taxon>
        <taxon>Paraneoptera</taxon>
        <taxon>Hemiptera</taxon>
        <taxon>Heteroptera</taxon>
        <taxon>Panheteroptera</taxon>
        <taxon>Cimicomorpha</taxon>
        <taxon>Miridae</taxon>
        <taxon>Dicyphina</taxon>
        <taxon>Nesidiocoris</taxon>
    </lineage>
</organism>
<sequence>MGTHQIAHFNQTRELVIPWKSCVKMPENPPENARNCQQRIGGFIEEAVLSKSQEFHREARKSSRNLEFLQRYHGSCQNAVDSIEQPENPPRKRKKLTPRATMEWRALSKSQEFHQRARNSINQPGIPSTSQEFHQRAWNFIKEPGIPPERQEFHNRTRNSIEKQEIPLKSQEIIKESGDPSKIPWILPKLWYIKTKNTHASDERGPFFCINSNKTRNKPCLAKFPLLRAKNKHHR</sequence>
<proteinExistence type="predicted"/>
<accession>A0A6H5GLL6</accession>
<keyword evidence="2" id="KW-1185">Reference proteome</keyword>
<evidence type="ECO:0000313" key="1">
    <source>
        <dbReference type="EMBL" id="CAB0003965.1"/>
    </source>
</evidence>
<reference evidence="1 2" key="1">
    <citation type="submission" date="2020-02" db="EMBL/GenBank/DDBJ databases">
        <authorList>
            <person name="Ferguson B K."/>
        </authorList>
    </citation>
    <scope>NUCLEOTIDE SEQUENCE [LARGE SCALE GENOMIC DNA]</scope>
</reference>
<dbReference type="AlphaFoldDB" id="A0A6H5GLL6"/>
<dbReference type="EMBL" id="CADCXU010014257">
    <property type="protein sequence ID" value="CAB0003965.1"/>
    <property type="molecule type" value="Genomic_DNA"/>
</dbReference>